<dbReference type="Pfam" id="PF04082">
    <property type="entry name" value="Fungal_trans"/>
    <property type="match status" value="1"/>
</dbReference>
<keyword evidence="3" id="KW-0805">Transcription regulation</keyword>
<dbReference type="GO" id="GO:0006351">
    <property type="term" value="P:DNA-templated transcription"/>
    <property type="evidence" value="ECO:0007669"/>
    <property type="project" value="InterPro"/>
</dbReference>
<keyword evidence="2" id="KW-0479">Metal-binding</keyword>
<dbReference type="GO" id="GO:0005634">
    <property type="term" value="C:nucleus"/>
    <property type="evidence" value="ECO:0007669"/>
    <property type="project" value="UniProtKB-SubCell"/>
</dbReference>
<protein>
    <recommendedName>
        <fullName evidence="7">Zn(2)-C6 fungal-type domain-containing protein</fullName>
    </recommendedName>
</protein>
<feature type="region of interest" description="Disordered" evidence="6">
    <location>
        <begin position="148"/>
        <end position="171"/>
    </location>
</feature>
<dbReference type="EMBL" id="KV441549">
    <property type="protein sequence ID" value="OAG10761.1"/>
    <property type="molecule type" value="Genomic_DNA"/>
</dbReference>
<evidence type="ECO:0000313" key="8">
    <source>
        <dbReference type="EMBL" id="OAG10761.1"/>
    </source>
</evidence>
<accession>A0A177CU66</accession>
<evidence type="ECO:0000313" key="9">
    <source>
        <dbReference type="Proteomes" id="UP000077069"/>
    </source>
</evidence>
<evidence type="ECO:0000256" key="6">
    <source>
        <dbReference type="SAM" id="MobiDB-lite"/>
    </source>
</evidence>
<feature type="domain" description="Zn(2)-C6 fungal-type" evidence="7">
    <location>
        <begin position="28"/>
        <end position="57"/>
    </location>
</feature>
<evidence type="ECO:0000256" key="4">
    <source>
        <dbReference type="ARBA" id="ARBA00023163"/>
    </source>
</evidence>
<dbReference type="Gene3D" id="4.10.240.10">
    <property type="entry name" value="Zn(2)-C6 fungal-type DNA-binding domain"/>
    <property type="match status" value="1"/>
</dbReference>
<evidence type="ECO:0000256" key="2">
    <source>
        <dbReference type="ARBA" id="ARBA00022723"/>
    </source>
</evidence>
<dbReference type="OrthoDB" id="4456959at2759"/>
<sequence length="764" mass="84599">MEDCDPLDVEVSEAENDNAKKDKGTGPACQPCRTRKSKCSRQMPCSQCVKNELTCVYDKEKNKPGMKVGAIDRINRRLDALENMFLGQGLLWQRLWNHVQNTDSQATSSSPLRDALCDQTDQLKQNLDALGRKRCSGNSEALGLSIAHKRQRTSAEDDSVSPASRSDTTESGYKLPTELVDSLVDLYFVHIHPWIPILHVRQFRGKMRIEAERKKLGIILRAITATCIRFSNDPRLGDLESRSKLAKSNHQAVILESMESFSVEGLQALIICAFDTIGSGRGPSSWSIVGSMARTVEQLQLSIEEDADGADSLSRRDTHALVKRIAFLRPCQTWSEAEERRRVFWNVFLMDRFCSIATGWNVCLTSADVKRRLPCEGALWGEGRPLETPTPFFGVSDPPGTTVNSLPTARLESADQASLGGFAYCIEATESLSLVTSFFLQQAVDVARAHDLQVWLMRFKQLDLRLVQWKIFLPERWREACALNADGNMDPNLTLAHITHNTAVVLLHQGIAYPPQEWQLIPMKLPTSSSAETCMAASVEVSIIAEQFLLNTQCLTNPQFAFCLFICGRMLLAHSFYYEIPLPPAFNSLVQSLKVMAQRWNGEYSTLKTNLASKFAIRLVHARKSGLQTLDLRQAAYSDNPPDLDVNASSGTLASTEGLFNGTGTGSHALDSMSEAFPMTIDQVETPDSITLAFPPLPLAFQAQSSSKNQTAMSSPTLESTKQASFAHAHAGFAQDSALEDLASFLDYPFLPDQRVSTFSHSMG</sequence>
<dbReference type="InterPro" id="IPR050815">
    <property type="entry name" value="TF_fung"/>
</dbReference>
<dbReference type="Pfam" id="PF00172">
    <property type="entry name" value="Zn_clus"/>
    <property type="match status" value="1"/>
</dbReference>
<reference evidence="8 9" key="1">
    <citation type="submission" date="2016-05" db="EMBL/GenBank/DDBJ databases">
        <title>Comparative analysis of secretome profiles of manganese(II)-oxidizing ascomycete fungi.</title>
        <authorList>
            <consortium name="DOE Joint Genome Institute"/>
            <person name="Zeiner C.A."/>
            <person name="Purvine S.O."/>
            <person name="Zink E.M."/>
            <person name="Wu S."/>
            <person name="Pasa-Tolic L."/>
            <person name="Chaput D.L."/>
            <person name="Haridas S."/>
            <person name="Grigoriev I.V."/>
            <person name="Santelli C.M."/>
            <person name="Hansel C.M."/>
        </authorList>
    </citation>
    <scope>NUCLEOTIDE SEQUENCE [LARGE SCALE GENOMIC DNA]</scope>
    <source>
        <strain evidence="8 9">AP3s5-JAC2a</strain>
    </source>
</reference>
<dbReference type="Proteomes" id="UP000077069">
    <property type="component" value="Unassembled WGS sequence"/>
</dbReference>
<evidence type="ECO:0000256" key="5">
    <source>
        <dbReference type="ARBA" id="ARBA00023242"/>
    </source>
</evidence>
<comment type="subcellular location">
    <subcellularLocation>
        <location evidence="1">Nucleus</location>
    </subcellularLocation>
</comment>
<evidence type="ECO:0000259" key="7">
    <source>
        <dbReference type="PROSITE" id="PS50048"/>
    </source>
</evidence>
<dbReference type="PANTHER" id="PTHR47338:SF23">
    <property type="entry name" value="ZN(II)2CYS6 TRANSCRIPTION FACTOR (EUROFUNG)"/>
    <property type="match status" value="1"/>
</dbReference>
<gene>
    <name evidence="8" type="ORF">CC84DRAFT_1139543</name>
</gene>
<dbReference type="GO" id="GO:0008270">
    <property type="term" value="F:zinc ion binding"/>
    <property type="evidence" value="ECO:0007669"/>
    <property type="project" value="InterPro"/>
</dbReference>
<dbReference type="AlphaFoldDB" id="A0A177CU66"/>
<keyword evidence="4" id="KW-0804">Transcription</keyword>
<evidence type="ECO:0000256" key="3">
    <source>
        <dbReference type="ARBA" id="ARBA00023015"/>
    </source>
</evidence>
<dbReference type="RefSeq" id="XP_018041126.1">
    <property type="nucleotide sequence ID" value="XM_018176245.1"/>
</dbReference>
<dbReference type="GO" id="GO:0003677">
    <property type="term" value="F:DNA binding"/>
    <property type="evidence" value="ECO:0007669"/>
    <property type="project" value="InterPro"/>
</dbReference>
<keyword evidence="9" id="KW-1185">Reference proteome</keyword>
<organism evidence="8 9">
    <name type="scientific">Paraphaeosphaeria sporulosa</name>
    <dbReference type="NCBI Taxonomy" id="1460663"/>
    <lineage>
        <taxon>Eukaryota</taxon>
        <taxon>Fungi</taxon>
        <taxon>Dikarya</taxon>
        <taxon>Ascomycota</taxon>
        <taxon>Pezizomycotina</taxon>
        <taxon>Dothideomycetes</taxon>
        <taxon>Pleosporomycetidae</taxon>
        <taxon>Pleosporales</taxon>
        <taxon>Massarineae</taxon>
        <taxon>Didymosphaeriaceae</taxon>
        <taxon>Paraphaeosphaeria</taxon>
    </lineage>
</organism>
<dbReference type="InterPro" id="IPR001138">
    <property type="entry name" value="Zn2Cys6_DnaBD"/>
</dbReference>
<dbReference type="SMART" id="SM00066">
    <property type="entry name" value="GAL4"/>
    <property type="match status" value="1"/>
</dbReference>
<feature type="compositionally biased region" description="Acidic residues" evidence="6">
    <location>
        <begin position="1"/>
        <end position="16"/>
    </location>
</feature>
<dbReference type="GO" id="GO:0000981">
    <property type="term" value="F:DNA-binding transcription factor activity, RNA polymerase II-specific"/>
    <property type="evidence" value="ECO:0007669"/>
    <property type="project" value="InterPro"/>
</dbReference>
<dbReference type="SUPFAM" id="SSF57701">
    <property type="entry name" value="Zn2/Cys6 DNA-binding domain"/>
    <property type="match status" value="1"/>
</dbReference>
<name>A0A177CU66_9PLEO</name>
<dbReference type="GeneID" id="28759731"/>
<dbReference type="CDD" id="cd12148">
    <property type="entry name" value="fungal_TF_MHR"/>
    <property type="match status" value="1"/>
</dbReference>
<proteinExistence type="predicted"/>
<dbReference type="CDD" id="cd00067">
    <property type="entry name" value="GAL4"/>
    <property type="match status" value="1"/>
</dbReference>
<dbReference type="PROSITE" id="PS00463">
    <property type="entry name" value="ZN2_CY6_FUNGAL_1"/>
    <property type="match status" value="1"/>
</dbReference>
<dbReference type="InterPro" id="IPR007219">
    <property type="entry name" value="XnlR_reg_dom"/>
</dbReference>
<feature type="compositionally biased region" description="Polar residues" evidence="6">
    <location>
        <begin position="161"/>
        <end position="171"/>
    </location>
</feature>
<dbReference type="PANTHER" id="PTHR47338">
    <property type="entry name" value="ZN(II)2CYS6 TRANSCRIPTION FACTOR (EUROFUNG)-RELATED"/>
    <property type="match status" value="1"/>
</dbReference>
<dbReference type="InterPro" id="IPR036864">
    <property type="entry name" value="Zn2-C6_fun-type_DNA-bd_sf"/>
</dbReference>
<dbReference type="InParanoid" id="A0A177CU66"/>
<dbReference type="SMART" id="SM00906">
    <property type="entry name" value="Fungal_trans"/>
    <property type="match status" value="1"/>
</dbReference>
<dbReference type="PROSITE" id="PS50048">
    <property type="entry name" value="ZN2_CY6_FUNGAL_2"/>
    <property type="match status" value="1"/>
</dbReference>
<keyword evidence="5" id="KW-0539">Nucleus</keyword>
<evidence type="ECO:0000256" key="1">
    <source>
        <dbReference type="ARBA" id="ARBA00004123"/>
    </source>
</evidence>
<dbReference type="STRING" id="1460663.A0A177CU66"/>
<feature type="region of interest" description="Disordered" evidence="6">
    <location>
        <begin position="1"/>
        <end position="28"/>
    </location>
</feature>